<name>A0ABS2NZY8_9BACI</name>
<dbReference type="Pfam" id="PF20131">
    <property type="entry name" value="MC3"/>
    <property type="match status" value="1"/>
</dbReference>
<dbReference type="RefSeq" id="WP_204415689.1">
    <property type="nucleotide sequence ID" value="NZ_JAFBED010000004.1"/>
</dbReference>
<dbReference type="EMBL" id="JAFBED010000004">
    <property type="protein sequence ID" value="MBM7620179.1"/>
    <property type="molecule type" value="Genomic_DNA"/>
</dbReference>
<dbReference type="InterPro" id="IPR045390">
    <property type="entry name" value="ABC-3C_MC3"/>
</dbReference>
<evidence type="ECO:0000313" key="2">
    <source>
        <dbReference type="Proteomes" id="UP000737402"/>
    </source>
</evidence>
<keyword evidence="2" id="KW-1185">Reference proteome</keyword>
<sequence>MNKWDNRPVEIANLVNPSFCAFLIHEMVKGYEEIADENRGITFELFFLALPILLHKPTKELLPRTTRTYMHSWLQSNPKVRIGFASRAREMVPYTKEAIHFLMIRDLLIVNEEGFISTSTSRLRIRIDSEAKRYLLDYQKKAKFIGKWFALTGTSSTIYTMWGVSP</sequence>
<reference evidence="1 2" key="1">
    <citation type="submission" date="2021-01" db="EMBL/GenBank/DDBJ databases">
        <title>Genomic Encyclopedia of Type Strains, Phase IV (KMG-IV): sequencing the most valuable type-strain genomes for metagenomic binning, comparative biology and taxonomic classification.</title>
        <authorList>
            <person name="Goeker M."/>
        </authorList>
    </citation>
    <scope>NUCLEOTIDE SEQUENCE [LARGE SCALE GENOMIC DNA]</scope>
    <source>
        <strain evidence="1 2">DSM 25879</strain>
    </source>
</reference>
<evidence type="ECO:0000313" key="1">
    <source>
        <dbReference type="EMBL" id="MBM7620179.1"/>
    </source>
</evidence>
<proteinExistence type="predicted"/>
<comment type="caution">
    <text evidence="1">The sequence shown here is derived from an EMBL/GenBank/DDBJ whole genome shotgun (WGS) entry which is preliminary data.</text>
</comment>
<dbReference type="Proteomes" id="UP000737402">
    <property type="component" value="Unassembled WGS sequence"/>
</dbReference>
<accession>A0ABS2NZY8</accession>
<organism evidence="1 2">
    <name type="scientific">Sutcliffiella tianshenii</name>
    <dbReference type="NCBI Taxonomy" id="1463404"/>
    <lineage>
        <taxon>Bacteria</taxon>
        <taxon>Bacillati</taxon>
        <taxon>Bacillota</taxon>
        <taxon>Bacilli</taxon>
        <taxon>Bacillales</taxon>
        <taxon>Bacillaceae</taxon>
        <taxon>Sutcliffiella</taxon>
    </lineage>
</organism>
<protein>
    <submittedName>
        <fullName evidence="1">Uncharacterized protein</fullName>
    </submittedName>
</protein>
<gene>
    <name evidence="1" type="ORF">JOC95_002032</name>
</gene>